<reference evidence="2" key="1">
    <citation type="submission" date="2023-07" db="EMBL/GenBank/DDBJ databases">
        <title>Sorghum-associated microbial communities from plants grown in Nebraska, USA.</title>
        <authorList>
            <person name="Schachtman D."/>
        </authorList>
    </citation>
    <scope>NUCLEOTIDE SEQUENCE</scope>
    <source>
        <strain evidence="2">DS1061</strain>
    </source>
</reference>
<proteinExistence type="predicted"/>
<dbReference type="RefSeq" id="WP_214880026.1">
    <property type="nucleotide sequence ID" value="NZ_JAURTK010000012.1"/>
</dbReference>
<comment type="caution">
    <text evidence="2">The sequence shown here is derived from an EMBL/GenBank/DDBJ whole genome shotgun (WGS) entry which is preliminary data.</text>
</comment>
<evidence type="ECO:0000313" key="3">
    <source>
        <dbReference type="Proteomes" id="UP001229486"/>
    </source>
</evidence>
<accession>A0AB73IL39</accession>
<dbReference type="AlphaFoldDB" id="A0AB73IL39"/>
<dbReference type="NCBIfam" id="TIGR03741">
    <property type="entry name" value="PRTRC_E"/>
    <property type="match status" value="1"/>
</dbReference>
<sequence length="154" mass="15736">MFQQLETLVRSTGKVVMTLQAAGDQLAVFVVPQGATDPALRQPLVLTATAVELDEGFAAALLTYTGSHKSLEEQVAATTAILEEAKKSQVGKAQKALQGGSKKALPAPASNSTADNDESDEDDEAQASDSEPAVASSGAAPAEPKGTDLLSLLG</sequence>
<organism evidence="2 3">
    <name type="scientific">Paraburkholderia caledonica</name>
    <dbReference type="NCBI Taxonomy" id="134536"/>
    <lineage>
        <taxon>Bacteria</taxon>
        <taxon>Pseudomonadati</taxon>
        <taxon>Pseudomonadota</taxon>
        <taxon>Betaproteobacteria</taxon>
        <taxon>Burkholderiales</taxon>
        <taxon>Burkholderiaceae</taxon>
        <taxon>Paraburkholderia</taxon>
    </lineage>
</organism>
<gene>
    <name evidence="2" type="ORF">J2793_006214</name>
</gene>
<dbReference type="InterPro" id="IPR022273">
    <property type="entry name" value="PRTRC_protein-E"/>
</dbReference>
<evidence type="ECO:0000313" key="2">
    <source>
        <dbReference type="EMBL" id="MDP9650740.1"/>
    </source>
</evidence>
<protein>
    <submittedName>
        <fullName evidence="2">PRTRC genetic system protein E</fullName>
    </submittedName>
</protein>
<dbReference type="Proteomes" id="UP001229486">
    <property type="component" value="Unassembled WGS sequence"/>
</dbReference>
<feature type="region of interest" description="Disordered" evidence="1">
    <location>
        <begin position="92"/>
        <end position="154"/>
    </location>
</feature>
<evidence type="ECO:0000256" key="1">
    <source>
        <dbReference type="SAM" id="MobiDB-lite"/>
    </source>
</evidence>
<feature type="compositionally biased region" description="Acidic residues" evidence="1">
    <location>
        <begin position="115"/>
        <end position="126"/>
    </location>
</feature>
<name>A0AB73IL39_9BURK</name>
<dbReference type="EMBL" id="JAURTK010000012">
    <property type="protein sequence ID" value="MDP9650740.1"/>
    <property type="molecule type" value="Genomic_DNA"/>
</dbReference>